<evidence type="ECO:0000256" key="9">
    <source>
        <dbReference type="ARBA" id="ARBA00023136"/>
    </source>
</evidence>
<evidence type="ECO:0000256" key="7">
    <source>
        <dbReference type="ARBA" id="ARBA00022927"/>
    </source>
</evidence>
<accession>U2ZZ15</accession>
<evidence type="ECO:0000256" key="8">
    <source>
        <dbReference type="ARBA" id="ARBA00022989"/>
    </source>
</evidence>
<sequence length="163" mass="18471">MKQLLATAQAWWQSITPREQRLVMIGGALLVLAVLYWGILSPLHQRAAEAEARISTEKQLLSWTREKANQITTLRASGGVTSSTQPLNQIVSSTAGRYNIELIRVQPRSEMLQVWIQPVAFDQFLNWVSHLKSDFGVEVEFLDIERADKAGVVEIKRLQFKRG</sequence>
<dbReference type="GO" id="GO:0015627">
    <property type="term" value="C:type II protein secretion system complex"/>
    <property type="evidence" value="ECO:0007669"/>
    <property type="project" value="InterPro"/>
</dbReference>
<dbReference type="GO" id="GO:0005886">
    <property type="term" value="C:plasma membrane"/>
    <property type="evidence" value="ECO:0007669"/>
    <property type="project" value="UniProtKB-SubCell"/>
</dbReference>
<keyword evidence="5 10" id="KW-0997">Cell inner membrane</keyword>
<comment type="similarity">
    <text evidence="2 10">Belongs to the GSP M family.</text>
</comment>
<comment type="caution">
    <text evidence="12">The sequence shown here is derived from an EMBL/GenBank/DDBJ whole genome shotgun (WGS) entry which is preliminary data.</text>
</comment>
<evidence type="ECO:0000256" key="5">
    <source>
        <dbReference type="ARBA" id="ARBA00022519"/>
    </source>
</evidence>
<keyword evidence="4 10" id="KW-1003">Cell membrane</keyword>
<evidence type="ECO:0000256" key="11">
    <source>
        <dbReference type="SAM" id="Phobius"/>
    </source>
</evidence>
<keyword evidence="8 11" id="KW-1133">Transmembrane helix</keyword>
<feature type="transmembrane region" description="Helical" evidence="11">
    <location>
        <begin position="21"/>
        <end position="39"/>
    </location>
</feature>
<dbReference type="AlphaFoldDB" id="U2ZZ15"/>
<comment type="function">
    <text evidence="10">Inner membrane component of the type II secretion system required for the energy-dependent secretion of extracellular factors such as proteases and toxins from the periplasm.</text>
</comment>
<keyword evidence="3 10" id="KW-0813">Transport</keyword>
<dbReference type="SUPFAM" id="SSF103054">
    <property type="entry name" value="General secretion pathway protein M, EpsM"/>
    <property type="match status" value="1"/>
</dbReference>
<evidence type="ECO:0000256" key="10">
    <source>
        <dbReference type="PIRNR" id="PIRNR006291"/>
    </source>
</evidence>
<dbReference type="PIRSF" id="PIRSF006291">
    <property type="entry name" value="GspM"/>
    <property type="match status" value="1"/>
</dbReference>
<name>U2ZZ15_VIBPR</name>
<evidence type="ECO:0000313" key="12">
    <source>
        <dbReference type="EMBL" id="GAD66680.1"/>
    </source>
</evidence>
<dbReference type="InterPro" id="IPR007690">
    <property type="entry name" value="T2SS_GspM"/>
</dbReference>
<dbReference type="Gene3D" id="3.30.1360.100">
    <property type="entry name" value="General secretion pathway protein M, EpsM"/>
    <property type="match status" value="1"/>
</dbReference>
<organism evidence="12 13">
    <name type="scientific">Vibrio proteolyticus NBRC 13287</name>
    <dbReference type="NCBI Taxonomy" id="1219065"/>
    <lineage>
        <taxon>Bacteria</taxon>
        <taxon>Pseudomonadati</taxon>
        <taxon>Pseudomonadota</taxon>
        <taxon>Gammaproteobacteria</taxon>
        <taxon>Vibrionales</taxon>
        <taxon>Vibrionaceae</taxon>
        <taxon>Vibrio</taxon>
    </lineage>
</organism>
<dbReference type="Pfam" id="PF04612">
    <property type="entry name" value="T2SSM"/>
    <property type="match status" value="1"/>
</dbReference>
<keyword evidence="9 10" id="KW-0472">Membrane</keyword>
<dbReference type="RefSeq" id="WP_021704658.1">
    <property type="nucleotide sequence ID" value="NZ_BATJ01000004.1"/>
</dbReference>
<evidence type="ECO:0000256" key="6">
    <source>
        <dbReference type="ARBA" id="ARBA00022692"/>
    </source>
</evidence>
<comment type="subcellular location">
    <subcellularLocation>
        <location evidence="1">Cell inner membrane</location>
        <topology evidence="1">Single-pass membrane protein</topology>
    </subcellularLocation>
</comment>
<dbReference type="GO" id="GO:0015628">
    <property type="term" value="P:protein secretion by the type II secretion system"/>
    <property type="evidence" value="ECO:0007669"/>
    <property type="project" value="InterPro"/>
</dbReference>
<evidence type="ECO:0000256" key="2">
    <source>
        <dbReference type="ARBA" id="ARBA00010637"/>
    </source>
</evidence>
<keyword evidence="7 10" id="KW-0653">Protein transport</keyword>
<dbReference type="Proteomes" id="UP000016570">
    <property type="component" value="Unassembled WGS sequence"/>
</dbReference>
<protein>
    <recommendedName>
        <fullName evidence="10">Type II secretion system protein M</fullName>
        <shortName evidence="10">T2SS protein M</shortName>
    </recommendedName>
    <alternativeName>
        <fullName evidence="10">General secretion pathway protein M</fullName>
    </alternativeName>
</protein>
<dbReference type="STRING" id="1219065.VPR01S_04_02840"/>
<evidence type="ECO:0000256" key="1">
    <source>
        <dbReference type="ARBA" id="ARBA00004377"/>
    </source>
</evidence>
<evidence type="ECO:0000256" key="3">
    <source>
        <dbReference type="ARBA" id="ARBA00022448"/>
    </source>
</evidence>
<dbReference type="EMBL" id="BATJ01000004">
    <property type="protein sequence ID" value="GAD66680.1"/>
    <property type="molecule type" value="Genomic_DNA"/>
</dbReference>
<evidence type="ECO:0000256" key="4">
    <source>
        <dbReference type="ARBA" id="ARBA00022475"/>
    </source>
</evidence>
<evidence type="ECO:0000313" key="13">
    <source>
        <dbReference type="Proteomes" id="UP000016570"/>
    </source>
</evidence>
<dbReference type="InterPro" id="IPR023229">
    <property type="entry name" value="T2SS_M_periplasmic_sf"/>
</dbReference>
<keyword evidence="13" id="KW-1185">Reference proteome</keyword>
<reference evidence="12 13" key="1">
    <citation type="submission" date="2013-09" db="EMBL/GenBank/DDBJ databases">
        <title>Whole genome shotgun sequence of Vibrio proteolyticus NBRC 13287.</title>
        <authorList>
            <person name="Isaki S."/>
            <person name="Hosoyama A."/>
            <person name="Numata M."/>
            <person name="Hashimoto M."/>
            <person name="Hosoyama Y."/>
            <person name="Tsuchikane K."/>
            <person name="Noguchi M."/>
            <person name="Hirakata S."/>
            <person name="Ichikawa N."/>
            <person name="Ohji S."/>
            <person name="Yamazoe A."/>
            <person name="Fujita N."/>
        </authorList>
    </citation>
    <scope>NUCLEOTIDE SEQUENCE [LARGE SCALE GENOMIC DNA]</scope>
    <source>
        <strain evidence="12 13">NBRC 13287</strain>
    </source>
</reference>
<dbReference type="eggNOG" id="COG3149">
    <property type="taxonomic scope" value="Bacteria"/>
</dbReference>
<gene>
    <name evidence="12" type="primary">gspM</name>
    <name evidence="12" type="ORF">VPR01S_04_02840</name>
</gene>
<keyword evidence="6 11" id="KW-0812">Transmembrane</keyword>
<proteinExistence type="inferred from homology"/>